<keyword evidence="6" id="KW-0411">Iron-sulfur</keyword>
<dbReference type="Proteomes" id="UP001500443">
    <property type="component" value="Unassembled WGS sequence"/>
</dbReference>
<organism evidence="8 9">
    <name type="scientific">Streptomyces synnematoformans</name>
    <dbReference type="NCBI Taxonomy" id="415721"/>
    <lineage>
        <taxon>Bacteria</taxon>
        <taxon>Bacillati</taxon>
        <taxon>Actinomycetota</taxon>
        <taxon>Actinomycetes</taxon>
        <taxon>Kitasatosporales</taxon>
        <taxon>Streptomycetaceae</taxon>
        <taxon>Streptomyces</taxon>
    </lineage>
</organism>
<dbReference type="InterPro" id="IPR058240">
    <property type="entry name" value="rSAM_sf"/>
</dbReference>
<evidence type="ECO:0000256" key="3">
    <source>
        <dbReference type="ARBA" id="ARBA00022691"/>
    </source>
</evidence>
<comment type="caution">
    <text evidence="8">The sequence shown here is derived from an EMBL/GenBank/DDBJ whole genome shotgun (WGS) entry which is preliminary data.</text>
</comment>
<evidence type="ECO:0000313" key="9">
    <source>
        <dbReference type="Proteomes" id="UP001500443"/>
    </source>
</evidence>
<keyword evidence="7" id="KW-0560">Oxidoreductase</keyword>
<dbReference type="SFLD" id="SFLDF00299">
    <property type="entry name" value="anaerobic_ribonucleoside-triph"/>
    <property type="match status" value="1"/>
</dbReference>
<keyword evidence="9" id="KW-1185">Reference proteome</keyword>
<evidence type="ECO:0000256" key="4">
    <source>
        <dbReference type="ARBA" id="ARBA00022723"/>
    </source>
</evidence>
<dbReference type="InterPro" id="IPR012837">
    <property type="entry name" value="NrdG"/>
</dbReference>
<accession>A0ABN2XAA4</accession>
<evidence type="ECO:0000256" key="1">
    <source>
        <dbReference type="ARBA" id="ARBA00001966"/>
    </source>
</evidence>
<dbReference type="PIRSF" id="PIRSF000368">
    <property type="entry name" value="NrdG"/>
    <property type="match status" value="1"/>
</dbReference>
<dbReference type="SFLD" id="SFLDG01066">
    <property type="entry name" value="organic_radical-activating_enz"/>
    <property type="match status" value="1"/>
</dbReference>
<gene>
    <name evidence="8" type="ORF">GCM10009802_02220</name>
</gene>
<keyword evidence="4" id="KW-0479">Metal-binding</keyword>
<evidence type="ECO:0000313" key="8">
    <source>
        <dbReference type="EMBL" id="GAA2107283.1"/>
    </source>
</evidence>
<dbReference type="SFLD" id="SFLDG01063">
    <property type="entry name" value="activating_enzymes__group_1"/>
    <property type="match status" value="1"/>
</dbReference>
<comment type="similarity">
    <text evidence="7">Belongs to the organic radical-activating enzymes family.</text>
</comment>
<keyword evidence="3" id="KW-0949">S-adenosyl-L-methionine</keyword>
<dbReference type="EMBL" id="BAAAPF010000002">
    <property type="protein sequence ID" value="GAA2107283.1"/>
    <property type="molecule type" value="Genomic_DNA"/>
</dbReference>
<dbReference type="SFLD" id="SFLDS00029">
    <property type="entry name" value="Radical_SAM"/>
    <property type="match status" value="1"/>
</dbReference>
<dbReference type="PANTHER" id="PTHR30352">
    <property type="entry name" value="PYRUVATE FORMATE-LYASE-ACTIVATING ENZYME"/>
    <property type="match status" value="1"/>
</dbReference>
<dbReference type="CDD" id="cd01335">
    <property type="entry name" value="Radical_SAM"/>
    <property type="match status" value="1"/>
</dbReference>
<dbReference type="EC" id="1.97.1.-" evidence="7"/>
<evidence type="ECO:0000256" key="6">
    <source>
        <dbReference type="ARBA" id="ARBA00023014"/>
    </source>
</evidence>
<dbReference type="SUPFAM" id="SSF102114">
    <property type="entry name" value="Radical SAM enzymes"/>
    <property type="match status" value="1"/>
</dbReference>
<dbReference type="Gene3D" id="3.20.20.70">
    <property type="entry name" value="Aldolase class I"/>
    <property type="match status" value="1"/>
</dbReference>
<reference evidence="8 9" key="1">
    <citation type="journal article" date="2019" name="Int. J. Syst. Evol. Microbiol.">
        <title>The Global Catalogue of Microorganisms (GCM) 10K type strain sequencing project: providing services to taxonomists for standard genome sequencing and annotation.</title>
        <authorList>
            <consortium name="The Broad Institute Genomics Platform"/>
            <consortium name="The Broad Institute Genome Sequencing Center for Infectious Disease"/>
            <person name="Wu L."/>
            <person name="Ma J."/>
        </authorList>
    </citation>
    <scope>NUCLEOTIDE SEQUENCE [LARGE SCALE GENOMIC DNA]</scope>
    <source>
        <strain evidence="8 9">JCM 15481</strain>
    </source>
</reference>
<dbReference type="RefSeq" id="WP_344286845.1">
    <property type="nucleotide sequence ID" value="NZ_BAAAPF010000002.1"/>
</dbReference>
<dbReference type="InterPro" id="IPR013785">
    <property type="entry name" value="Aldolase_TIM"/>
</dbReference>
<protein>
    <recommendedName>
        <fullName evidence="7">Anaerobic ribonucleoside-triphosphate reductase-activating protein</fullName>
        <ecNumber evidence="7">1.97.1.-</ecNumber>
    </recommendedName>
</protein>
<dbReference type="InterPro" id="IPR034457">
    <property type="entry name" value="Organic_radical-activating"/>
</dbReference>
<evidence type="ECO:0000256" key="7">
    <source>
        <dbReference type="PIRNR" id="PIRNR000368"/>
    </source>
</evidence>
<dbReference type="Pfam" id="PF13353">
    <property type="entry name" value="Fer4_12"/>
    <property type="match status" value="1"/>
</dbReference>
<name>A0ABN2XAA4_9ACTN</name>
<keyword evidence="2" id="KW-0004">4Fe-4S</keyword>
<dbReference type="PANTHER" id="PTHR30352:SF2">
    <property type="entry name" value="ANAEROBIC RIBONUCLEOSIDE-TRIPHOSPHATE REDUCTASE-ACTIVATING PROTEIN"/>
    <property type="match status" value="1"/>
</dbReference>
<comment type="cofactor">
    <cofactor evidence="1">
        <name>[4Fe-4S] cluster</name>
        <dbReference type="ChEBI" id="CHEBI:49883"/>
    </cofactor>
</comment>
<comment type="function">
    <text evidence="7">Activation of anaerobic ribonucleoside-triphosphate reductase under anaerobic conditions by generation of an organic free radical, using S-adenosylmethionine and reduced flavodoxin as cosubstrates to produce 5'-deoxy-adenosine.</text>
</comment>
<keyword evidence="5" id="KW-0408">Iron</keyword>
<evidence type="ECO:0000256" key="5">
    <source>
        <dbReference type="ARBA" id="ARBA00023004"/>
    </source>
</evidence>
<sequence length="192" mass="21281">MTVPGWLRMHGFEPFSAANGPGTRAVIWVQGCTLSCPGCFNPETHARAGEEVEEVEVAELYDRVAGLADRVEGVTITGGEPLQQRGAVLELLRRIRGGTGLSTILFTGYDWPEVRRMRELDELRRCVDVLLAGRYREDRRVASGLRGSDNKTVRLFSERYTRADLDAVPEAEVIVRPDGRVTLTGIDPPTGW</sequence>
<evidence type="ECO:0000256" key="2">
    <source>
        <dbReference type="ARBA" id="ARBA00022485"/>
    </source>
</evidence>
<proteinExistence type="inferred from homology"/>
<dbReference type="InterPro" id="IPR007197">
    <property type="entry name" value="rSAM"/>
</dbReference>